<gene>
    <name evidence="1" type="ORF">SAMN05421786_104242</name>
</gene>
<proteinExistence type="predicted"/>
<evidence type="ECO:0000313" key="2">
    <source>
        <dbReference type="Proteomes" id="UP000186744"/>
    </source>
</evidence>
<accession>A0A1N7P0C0</accession>
<dbReference type="STRING" id="373668.SAMN05421786_104242"/>
<dbReference type="Proteomes" id="UP000186744">
    <property type="component" value="Unassembled WGS sequence"/>
</dbReference>
<keyword evidence="2" id="KW-1185">Reference proteome</keyword>
<name>A0A1N7P0C0_9FLAO</name>
<protein>
    <submittedName>
        <fullName evidence="1">Uncharacterized protein</fullName>
    </submittedName>
</protein>
<dbReference type="EMBL" id="FTOL01000004">
    <property type="protein sequence ID" value="SIT04004.1"/>
    <property type="molecule type" value="Genomic_DNA"/>
</dbReference>
<reference evidence="2" key="1">
    <citation type="submission" date="2017-01" db="EMBL/GenBank/DDBJ databases">
        <authorList>
            <person name="Varghese N."/>
            <person name="Submissions S."/>
        </authorList>
    </citation>
    <scope>NUCLEOTIDE SEQUENCE [LARGE SCALE GENOMIC DNA]</scope>
    <source>
        <strain evidence="2">DSM 18017</strain>
    </source>
</reference>
<dbReference type="AlphaFoldDB" id="A0A1N7P0C0"/>
<evidence type="ECO:0000313" key="1">
    <source>
        <dbReference type="EMBL" id="SIT04004.1"/>
    </source>
</evidence>
<organism evidence="1 2">
    <name type="scientific">Chryseobacterium ureilyticum</name>
    <dbReference type="NCBI Taxonomy" id="373668"/>
    <lineage>
        <taxon>Bacteria</taxon>
        <taxon>Pseudomonadati</taxon>
        <taxon>Bacteroidota</taxon>
        <taxon>Flavobacteriia</taxon>
        <taxon>Flavobacteriales</taxon>
        <taxon>Weeksellaceae</taxon>
        <taxon>Chryseobacterium group</taxon>
        <taxon>Chryseobacterium</taxon>
    </lineage>
</organism>
<sequence length="63" mass="7460">MAPTYNVTPIILIKRECHKLTFSFVFVSNFDYFCKTYSLLIVFNTIDKETYNNTIIRLNTVFP</sequence>